<dbReference type="PANTHER" id="PTHR43591">
    <property type="entry name" value="METHYLTRANSFERASE"/>
    <property type="match status" value="1"/>
</dbReference>
<accession>A0A9D7XRS6</accession>
<name>A0A9D7XRS6_9BACT</name>
<dbReference type="GO" id="GO:0032259">
    <property type="term" value="P:methylation"/>
    <property type="evidence" value="ECO:0007669"/>
    <property type="project" value="UniProtKB-KW"/>
</dbReference>
<organism evidence="2 3">
    <name type="scientific">Candidatus Opimibacter skivensis</name>
    <dbReference type="NCBI Taxonomy" id="2982028"/>
    <lineage>
        <taxon>Bacteria</taxon>
        <taxon>Pseudomonadati</taxon>
        <taxon>Bacteroidota</taxon>
        <taxon>Saprospiria</taxon>
        <taxon>Saprospirales</taxon>
        <taxon>Saprospiraceae</taxon>
        <taxon>Candidatus Opimibacter</taxon>
    </lineage>
</organism>
<dbReference type="AlphaFoldDB" id="A0A9D7XRS6"/>
<dbReference type="CDD" id="cd02440">
    <property type="entry name" value="AdoMet_MTases"/>
    <property type="match status" value="1"/>
</dbReference>
<comment type="caution">
    <text evidence="2">The sequence shown here is derived from an EMBL/GenBank/DDBJ whole genome shotgun (WGS) entry which is preliminary data.</text>
</comment>
<dbReference type="InterPro" id="IPR029063">
    <property type="entry name" value="SAM-dependent_MTases_sf"/>
</dbReference>
<dbReference type="SUPFAM" id="SSF53335">
    <property type="entry name" value="S-adenosyl-L-methionine-dependent methyltransferases"/>
    <property type="match status" value="1"/>
</dbReference>
<dbReference type="Gene3D" id="3.40.50.150">
    <property type="entry name" value="Vaccinia Virus protein VP39"/>
    <property type="match status" value="1"/>
</dbReference>
<evidence type="ECO:0000313" key="2">
    <source>
        <dbReference type="EMBL" id="MBK9981027.1"/>
    </source>
</evidence>
<evidence type="ECO:0000259" key="1">
    <source>
        <dbReference type="Pfam" id="PF08241"/>
    </source>
</evidence>
<dbReference type="InterPro" id="IPR013216">
    <property type="entry name" value="Methyltransf_11"/>
</dbReference>
<evidence type="ECO:0000313" key="3">
    <source>
        <dbReference type="Proteomes" id="UP000808337"/>
    </source>
</evidence>
<reference evidence="2 3" key="1">
    <citation type="submission" date="2020-10" db="EMBL/GenBank/DDBJ databases">
        <title>Connecting structure to function with the recovery of over 1000 high-quality activated sludge metagenome-assembled genomes encoding full-length rRNA genes using long-read sequencing.</title>
        <authorList>
            <person name="Singleton C.M."/>
            <person name="Petriglieri F."/>
            <person name="Kristensen J.M."/>
            <person name="Kirkegaard R.H."/>
            <person name="Michaelsen T.Y."/>
            <person name="Andersen M.H."/>
            <person name="Karst S.M."/>
            <person name="Dueholm M.S."/>
            <person name="Nielsen P.H."/>
            <person name="Albertsen M."/>
        </authorList>
    </citation>
    <scope>NUCLEOTIDE SEQUENCE [LARGE SCALE GENOMIC DNA]</scope>
    <source>
        <strain evidence="2">Ribe_18-Q3-R11-54_MAXAC.273</strain>
    </source>
</reference>
<keyword evidence="2" id="KW-0808">Transferase</keyword>
<proteinExistence type="predicted"/>
<sequence length="252" mass="27479">MWSIAPHKWAQHFEPWFMPMYKDALKQLNLNNQHMVLDAGCGSGLFTNLAIKTGAHLIGIDAAPGLLEVARKRNPGSNFLEEDLEALPFAENYFDVVTGFNSLQYAGSFEKALAEATRVLKPRGKLVIGIWDKPENSEATEVLKAIGKLLPPPPPGTPGPFALSEDGRIESSCKNAGLKVVYKNTVACPFLYASLSDGINSFMGTGPAAMALNSNEKQVVENTIANALKPYDVMDGMYSLQNNFLVFIAEKK</sequence>
<dbReference type="EMBL" id="JADKGY010000001">
    <property type="protein sequence ID" value="MBK9981027.1"/>
    <property type="molecule type" value="Genomic_DNA"/>
</dbReference>
<gene>
    <name evidence="2" type="ORF">IPP15_01150</name>
</gene>
<feature type="domain" description="Methyltransferase type 11" evidence="1">
    <location>
        <begin position="37"/>
        <end position="128"/>
    </location>
</feature>
<protein>
    <submittedName>
        <fullName evidence="2">Class I SAM-dependent methyltransferase</fullName>
    </submittedName>
</protein>
<dbReference type="PANTHER" id="PTHR43591:SF99">
    <property type="entry name" value="OS06G0646000 PROTEIN"/>
    <property type="match status" value="1"/>
</dbReference>
<dbReference type="GO" id="GO:0008757">
    <property type="term" value="F:S-adenosylmethionine-dependent methyltransferase activity"/>
    <property type="evidence" value="ECO:0007669"/>
    <property type="project" value="InterPro"/>
</dbReference>
<keyword evidence="2" id="KW-0489">Methyltransferase</keyword>
<dbReference type="Proteomes" id="UP000808337">
    <property type="component" value="Unassembled WGS sequence"/>
</dbReference>
<dbReference type="Pfam" id="PF08241">
    <property type="entry name" value="Methyltransf_11"/>
    <property type="match status" value="1"/>
</dbReference>